<feature type="transmembrane region" description="Helical" evidence="2">
    <location>
        <begin position="6"/>
        <end position="24"/>
    </location>
</feature>
<name>A0ABR1IIY8_9HYPO</name>
<evidence type="ECO:0008006" key="5">
    <source>
        <dbReference type="Google" id="ProtNLM"/>
    </source>
</evidence>
<dbReference type="SUPFAM" id="SSF54909">
    <property type="entry name" value="Dimeric alpha+beta barrel"/>
    <property type="match status" value="1"/>
</dbReference>
<dbReference type="PROSITE" id="PS51257">
    <property type="entry name" value="PROKAR_LIPOPROTEIN"/>
    <property type="match status" value="1"/>
</dbReference>
<sequence length="126" mass="14366">MKSSTSNITLIFTTTMGAVFIACYPRPSGGKSYRFDLEYYINTHMPLQLKHHGPYGLRAYHVIEPTEDAPYVVQTIEFWDSIGGMEKAIAEASSELWEDIPNYTDISDAFPIRAEIKASWPEQKRD</sequence>
<dbReference type="InterPro" id="IPR011008">
    <property type="entry name" value="Dimeric_a/b-barrel"/>
</dbReference>
<comment type="caution">
    <text evidence="3">The sequence shown here is derived from an EMBL/GenBank/DDBJ whole genome shotgun (WGS) entry which is preliminary data.</text>
</comment>
<protein>
    <recommendedName>
        <fullName evidence="5">EthD domain-containing protein</fullName>
    </recommendedName>
</protein>
<gene>
    <name evidence="3" type="ORF">QQZ08_000360</name>
</gene>
<evidence type="ECO:0000256" key="2">
    <source>
        <dbReference type="SAM" id="Phobius"/>
    </source>
</evidence>
<evidence type="ECO:0000313" key="4">
    <source>
        <dbReference type="Proteomes" id="UP001498421"/>
    </source>
</evidence>
<dbReference type="InterPro" id="IPR009799">
    <property type="entry name" value="EthD_dom"/>
</dbReference>
<dbReference type="EMBL" id="JAZAVK010000002">
    <property type="protein sequence ID" value="KAK7432889.1"/>
    <property type="molecule type" value="Genomic_DNA"/>
</dbReference>
<reference evidence="3 4" key="1">
    <citation type="journal article" date="2025" name="Microbiol. Resour. Announc.">
        <title>Draft genome sequences for Neonectria magnoliae and Neonectria punicea, canker pathogens of Liriodendron tulipifera and Acer saccharum in West Virginia.</title>
        <authorList>
            <person name="Petronek H.M."/>
            <person name="Kasson M.T."/>
            <person name="Metheny A.M."/>
            <person name="Stauder C.M."/>
            <person name="Lovett B."/>
            <person name="Lynch S.C."/>
            <person name="Garnas J.R."/>
            <person name="Kasson L.R."/>
            <person name="Stajich J.E."/>
        </authorList>
    </citation>
    <scope>NUCLEOTIDE SEQUENCE [LARGE SCALE GENOMIC DNA]</scope>
    <source>
        <strain evidence="3 4">NRRL 64651</strain>
    </source>
</reference>
<dbReference type="Proteomes" id="UP001498421">
    <property type="component" value="Unassembled WGS sequence"/>
</dbReference>
<organism evidence="3 4">
    <name type="scientific">Neonectria magnoliae</name>
    <dbReference type="NCBI Taxonomy" id="2732573"/>
    <lineage>
        <taxon>Eukaryota</taxon>
        <taxon>Fungi</taxon>
        <taxon>Dikarya</taxon>
        <taxon>Ascomycota</taxon>
        <taxon>Pezizomycotina</taxon>
        <taxon>Sordariomycetes</taxon>
        <taxon>Hypocreomycetidae</taxon>
        <taxon>Hypocreales</taxon>
        <taxon>Nectriaceae</taxon>
        <taxon>Neonectria</taxon>
    </lineage>
</organism>
<dbReference type="PANTHER" id="PTHR40260">
    <property type="entry name" value="BLR8190 PROTEIN"/>
    <property type="match status" value="1"/>
</dbReference>
<keyword evidence="2" id="KW-1133">Transmembrane helix</keyword>
<keyword evidence="2" id="KW-0472">Membrane</keyword>
<dbReference type="PANTHER" id="PTHR40260:SF2">
    <property type="entry name" value="BLR8190 PROTEIN"/>
    <property type="match status" value="1"/>
</dbReference>
<keyword evidence="2" id="KW-0812">Transmembrane</keyword>
<accession>A0ABR1IIY8</accession>
<dbReference type="NCBIfam" id="TIGR02118">
    <property type="entry name" value="EthD family reductase"/>
    <property type="match status" value="1"/>
</dbReference>
<keyword evidence="4" id="KW-1185">Reference proteome</keyword>
<comment type="similarity">
    <text evidence="1">Belongs to the tpcK family.</text>
</comment>
<evidence type="ECO:0000313" key="3">
    <source>
        <dbReference type="EMBL" id="KAK7432889.1"/>
    </source>
</evidence>
<dbReference type="Gene3D" id="3.30.70.100">
    <property type="match status" value="1"/>
</dbReference>
<proteinExistence type="inferred from homology"/>
<evidence type="ECO:0000256" key="1">
    <source>
        <dbReference type="ARBA" id="ARBA00005986"/>
    </source>
</evidence>